<dbReference type="OrthoDB" id="4150768at2759"/>
<dbReference type="SUPFAM" id="SSF81383">
    <property type="entry name" value="F-box domain"/>
    <property type="match status" value="1"/>
</dbReference>
<dbReference type="CDD" id="cd09917">
    <property type="entry name" value="F-box_SF"/>
    <property type="match status" value="1"/>
</dbReference>
<gene>
    <name evidence="3" type="ORF">AJ79_01903</name>
</gene>
<keyword evidence="4" id="KW-1185">Reference proteome</keyword>
<comment type="caution">
    <text evidence="3">The sequence shown here is derived from an EMBL/GenBank/DDBJ whole genome shotgun (WGS) entry which is preliminary data.</text>
</comment>
<name>A0A2B7Y3R8_9EURO</name>
<dbReference type="InterPro" id="IPR001810">
    <property type="entry name" value="F-box_dom"/>
</dbReference>
<organism evidence="3 4">
    <name type="scientific">Helicocarpus griseus UAMH5409</name>
    <dbReference type="NCBI Taxonomy" id="1447875"/>
    <lineage>
        <taxon>Eukaryota</taxon>
        <taxon>Fungi</taxon>
        <taxon>Dikarya</taxon>
        <taxon>Ascomycota</taxon>
        <taxon>Pezizomycotina</taxon>
        <taxon>Eurotiomycetes</taxon>
        <taxon>Eurotiomycetidae</taxon>
        <taxon>Onygenales</taxon>
        <taxon>Ajellomycetaceae</taxon>
        <taxon>Helicocarpus</taxon>
    </lineage>
</organism>
<feature type="region of interest" description="Disordered" evidence="1">
    <location>
        <begin position="78"/>
        <end position="101"/>
    </location>
</feature>
<dbReference type="Pfam" id="PF00646">
    <property type="entry name" value="F-box"/>
    <property type="match status" value="1"/>
</dbReference>
<accession>A0A2B7Y3R8</accession>
<evidence type="ECO:0000313" key="4">
    <source>
        <dbReference type="Proteomes" id="UP000223968"/>
    </source>
</evidence>
<proteinExistence type="predicted"/>
<sequence length="301" mass="35144">MATATVISQVMSISNLLTVPEDRKGIGAFTRMPPLAPVEEGGVYMTIRKRRLDSWFVEWDCHFPNDLEIILPEGPGEWLPELETPEQEQEQQQQEERNNAEKKAAEWMEWLKMMVPDPNLQWYVTENRDEVYRFYVNYQITNSLWNEFNYHPILRRQQQSEPSLLISLPLEIQVKIFTNLSTPDQICLGLTCKALANTSQHLNDGEGVLYDSSERLQILYRLESWMTDELRLCMACGMYFPDSPGFWEERKRSGRCRTRSMVYGRVYEDFEFQDQSCPECVAATVWGNVAISHMGMQMAVR</sequence>
<protein>
    <recommendedName>
        <fullName evidence="2">F-box domain-containing protein</fullName>
    </recommendedName>
</protein>
<dbReference type="AlphaFoldDB" id="A0A2B7Y3R8"/>
<evidence type="ECO:0000259" key="2">
    <source>
        <dbReference type="Pfam" id="PF00646"/>
    </source>
</evidence>
<evidence type="ECO:0000313" key="3">
    <source>
        <dbReference type="EMBL" id="PGH16136.1"/>
    </source>
</evidence>
<dbReference type="InterPro" id="IPR036047">
    <property type="entry name" value="F-box-like_dom_sf"/>
</dbReference>
<dbReference type="Proteomes" id="UP000223968">
    <property type="component" value="Unassembled WGS sequence"/>
</dbReference>
<reference evidence="3 4" key="1">
    <citation type="submission" date="2017-10" db="EMBL/GenBank/DDBJ databases">
        <title>Comparative genomics in systemic dimorphic fungi from Ajellomycetaceae.</title>
        <authorList>
            <person name="Munoz J.F."/>
            <person name="Mcewen J.G."/>
            <person name="Clay O.K."/>
            <person name="Cuomo C.A."/>
        </authorList>
    </citation>
    <scope>NUCLEOTIDE SEQUENCE [LARGE SCALE GENOMIC DNA]</scope>
    <source>
        <strain evidence="3 4">UAMH5409</strain>
    </source>
</reference>
<dbReference type="EMBL" id="PDNB01000019">
    <property type="protein sequence ID" value="PGH16136.1"/>
    <property type="molecule type" value="Genomic_DNA"/>
</dbReference>
<evidence type="ECO:0000256" key="1">
    <source>
        <dbReference type="SAM" id="MobiDB-lite"/>
    </source>
</evidence>
<feature type="domain" description="F-box" evidence="2">
    <location>
        <begin position="166"/>
        <end position="201"/>
    </location>
</feature>